<evidence type="ECO:0000313" key="3">
    <source>
        <dbReference type="Proteomes" id="UP001066276"/>
    </source>
</evidence>
<dbReference type="Proteomes" id="UP001066276">
    <property type="component" value="Chromosome 1_1"/>
</dbReference>
<feature type="region of interest" description="Disordered" evidence="1">
    <location>
        <begin position="17"/>
        <end position="46"/>
    </location>
</feature>
<accession>A0AAV7WY27</accession>
<comment type="caution">
    <text evidence="2">The sequence shown here is derived from an EMBL/GenBank/DDBJ whole genome shotgun (WGS) entry which is preliminary data.</text>
</comment>
<evidence type="ECO:0000313" key="2">
    <source>
        <dbReference type="EMBL" id="KAJ1217636.1"/>
    </source>
</evidence>
<reference evidence="2" key="1">
    <citation type="journal article" date="2022" name="bioRxiv">
        <title>Sequencing and chromosome-scale assembly of the giantPleurodeles waltlgenome.</title>
        <authorList>
            <person name="Brown T."/>
            <person name="Elewa A."/>
            <person name="Iarovenko S."/>
            <person name="Subramanian E."/>
            <person name="Araus A.J."/>
            <person name="Petzold A."/>
            <person name="Susuki M."/>
            <person name="Suzuki K.-i.T."/>
            <person name="Hayashi T."/>
            <person name="Toyoda A."/>
            <person name="Oliveira C."/>
            <person name="Osipova E."/>
            <person name="Leigh N.D."/>
            <person name="Simon A."/>
            <person name="Yun M.H."/>
        </authorList>
    </citation>
    <scope>NUCLEOTIDE SEQUENCE</scope>
    <source>
        <strain evidence="2">20211129_DDA</strain>
        <tissue evidence="2">Liver</tissue>
    </source>
</reference>
<dbReference type="EMBL" id="JANPWB010000001">
    <property type="protein sequence ID" value="KAJ1217636.1"/>
    <property type="molecule type" value="Genomic_DNA"/>
</dbReference>
<sequence>MGSSSEYHRELSTARLLHYQSPNSSELGSEERSAKHHTGALGNPTETMKVNMNHETYINCMVTTDCTNQQSLKFNHSITRAKIFKERNLGRVAGPFESAPLENFACSPLRVVPKEQPGEYRLIHNLTTPKGQYVNEAIDGALCPVKYASLDQAIRMLQELVHGTLLVKSNIKSTFQLLPGHPDISTY</sequence>
<organism evidence="2 3">
    <name type="scientific">Pleurodeles waltl</name>
    <name type="common">Iberian ribbed newt</name>
    <dbReference type="NCBI Taxonomy" id="8319"/>
    <lineage>
        <taxon>Eukaryota</taxon>
        <taxon>Metazoa</taxon>
        <taxon>Chordata</taxon>
        <taxon>Craniata</taxon>
        <taxon>Vertebrata</taxon>
        <taxon>Euteleostomi</taxon>
        <taxon>Amphibia</taxon>
        <taxon>Batrachia</taxon>
        <taxon>Caudata</taxon>
        <taxon>Salamandroidea</taxon>
        <taxon>Salamandridae</taxon>
        <taxon>Pleurodelinae</taxon>
        <taxon>Pleurodeles</taxon>
    </lineage>
</organism>
<evidence type="ECO:0000256" key="1">
    <source>
        <dbReference type="SAM" id="MobiDB-lite"/>
    </source>
</evidence>
<proteinExistence type="predicted"/>
<keyword evidence="3" id="KW-1185">Reference proteome</keyword>
<gene>
    <name evidence="2" type="ORF">NDU88_005229</name>
</gene>
<protein>
    <submittedName>
        <fullName evidence="2">Uncharacterized protein</fullName>
    </submittedName>
</protein>
<dbReference type="AlphaFoldDB" id="A0AAV7WY27"/>
<name>A0AAV7WY27_PLEWA</name>